<reference evidence="2 3" key="1">
    <citation type="submission" date="2017-07" db="EMBL/GenBank/DDBJ databases">
        <title>First draft Genome Sequence of Nocardia cerradoensis isolated from human infection.</title>
        <authorList>
            <person name="Carrasco G."/>
        </authorList>
    </citation>
    <scope>NUCLEOTIDE SEQUENCE [LARGE SCALE GENOMIC DNA]</scope>
    <source>
        <strain evidence="2 3">CNM20130759</strain>
    </source>
</reference>
<sequence>MLFDIRTIVGALLGCYGLILVVTSLVHDTAAERVRTGGWNINLWAGVGMLVAAAAFLLWVVLRPVRELTESEPEQSETDTPGGPGQP</sequence>
<keyword evidence="1" id="KW-1133">Transmembrane helix</keyword>
<dbReference type="EMBL" id="NGAF01000026">
    <property type="protein sequence ID" value="OXR40819.1"/>
    <property type="molecule type" value="Genomic_DNA"/>
</dbReference>
<feature type="transmembrane region" description="Helical" evidence="1">
    <location>
        <begin position="41"/>
        <end position="62"/>
    </location>
</feature>
<evidence type="ECO:0000313" key="3">
    <source>
        <dbReference type="Proteomes" id="UP000215506"/>
    </source>
</evidence>
<protein>
    <submittedName>
        <fullName evidence="2">Uncharacterized protein</fullName>
    </submittedName>
</protein>
<gene>
    <name evidence="2" type="ORF">B7C42_07103</name>
</gene>
<comment type="caution">
    <text evidence="2">The sequence shown here is derived from an EMBL/GenBank/DDBJ whole genome shotgun (WGS) entry which is preliminary data.</text>
</comment>
<keyword evidence="3" id="KW-1185">Reference proteome</keyword>
<organism evidence="2 3">
    <name type="scientific">Nocardia cerradoensis</name>
    <dbReference type="NCBI Taxonomy" id="85688"/>
    <lineage>
        <taxon>Bacteria</taxon>
        <taxon>Bacillati</taxon>
        <taxon>Actinomycetota</taxon>
        <taxon>Actinomycetes</taxon>
        <taxon>Mycobacteriales</taxon>
        <taxon>Nocardiaceae</taxon>
        <taxon>Nocardia</taxon>
    </lineage>
</organism>
<dbReference type="Proteomes" id="UP000215506">
    <property type="component" value="Unassembled WGS sequence"/>
</dbReference>
<keyword evidence="1" id="KW-0472">Membrane</keyword>
<accession>A0A231GW19</accession>
<proteinExistence type="predicted"/>
<dbReference type="AlphaFoldDB" id="A0A231GW19"/>
<feature type="transmembrane region" description="Helical" evidence="1">
    <location>
        <begin position="7"/>
        <end position="26"/>
    </location>
</feature>
<dbReference type="RefSeq" id="WP_039780135.1">
    <property type="nucleotide sequence ID" value="NZ_JAAXOR010000002.1"/>
</dbReference>
<evidence type="ECO:0000313" key="2">
    <source>
        <dbReference type="EMBL" id="OXR40819.1"/>
    </source>
</evidence>
<name>A0A231GW19_9NOCA</name>
<keyword evidence="1" id="KW-0812">Transmembrane</keyword>
<evidence type="ECO:0000256" key="1">
    <source>
        <dbReference type="SAM" id="Phobius"/>
    </source>
</evidence>